<sequence length="409" mass="44491">MTAPAVLAEPQAGPDGTAAWMRATPTGRPFDAETVEFAGALSRRLGRAGGRVPELQALAYWTRPGEIRRLAADFAALENDGCLLVPRGTVFHVPPSNVDTIFVYSWLMSALVGNRNVVRLSDRAGGHTELIVGLLRELLDEGFDGVRDALRIVRYGHDDTWTAALSAACDLRVIWGGDSTVDTIRRSPLPPHATELTFPDRFSLAVMRAPAYLAAPDRDALVSRFRADAYMFDQRACSSPRLVVWVGSRAEAALASEDFFGRLATLVGAGGYPVDGSLAVSKLGYVYGAVLDQPVSACRWYDNALAVLTVERFGQPRREHCGGGVFHELRLDALNDLVPHIERRDQTIVHHGFTGAELTGLVRALNGRGVDRIVPLGQALTFQRVWDGHDLLQAFTRRVTVSTAEVLPG</sequence>
<name>A0A8J4DX34_9ACTN</name>
<protein>
    <recommendedName>
        <fullName evidence="4">Long-chain-fatty-acyl-CoA reductase</fullName>
    </recommendedName>
</protein>
<dbReference type="GO" id="GO:0003995">
    <property type="term" value="F:acyl-CoA dehydrogenase activity"/>
    <property type="evidence" value="ECO:0007669"/>
    <property type="project" value="InterPro"/>
</dbReference>
<dbReference type="EMBL" id="BOPF01000053">
    <property type="protein sequence ID" value="GIJ51687.1"/>
    <property type="molecule type" value="Genomic_DNA"/>
</dbReference>
<gene>
    <name evidence="2" type="ORF">Val02_85730</name>
</gene>
<comment type="caution">
    <text evidence="2">The sequence shown here is derived from an EMBL/GenBank/DDBJ whole genome shotgun (WGS) entry which is preliminary data.</text>
</comment>
<dbReference type="InterPro" id="IPR016161">
    <property type="entry name" value="Ald_DH/histidinol_DH"/>
</dbReference>
<dbReference type="SUPFAM" id="SSF53720">
    <property type="entry name" value="ALDH-like"/>
    <property type="match status" value="1"/>
</dbReference>
<accession>A0A8J4DX34</accession>
<keyword evidence="1" id="KW-0521">NADP</keyword>
<dbReference type="GO" id="GO:0008218">
    <property type="term" value="P:bioluminescence"/>
    <property type="evidence" value="ECO:0007669"/>
    <property type="project" value="InterPro"/>
</dbReference>
<evidence type="ECO:0000256" key="1">
    <source>
        <dbReference type="ARBA" id="ARBA00022857"/>
    </source>
</evidence>
<organism evidence="2 3">
    <name type="scientific">Virgisporangium aliadipatigenens</name>
    <dbReference type="NCBI Taxonomy" id="741659"/>
    <lineage>
        <taxon>Bacteria</taxon>
        <taxon>Bacillati</taxon>
        <taxon>Actinomycetota</taxon>
        <taxon>Actinomycetes</taxon>
        <taxon>Micromonosporales</taxon>
        <taxon>Micromonosporaceae</taxon>
        <taxon>Virgisporangium</taxon>
    </lineage>
</organism>
<dbReference type="RefSeq" id="WP_203905082.1">
    <property type="nucleotide sequence ID" value="NZ_BOPF01000053.1"/>
</dbReference>
<dbReference type="InterPro" id="IPR008670">
    <property type="entry name" value="CoA_reduct_LuxC"/>
</dbReference>
<evidence type="ECO:0000313" key="2">
    <source>
        <dbReference type="EMBL" id="GIJ51687.1"/>
    </source>
</evidence>
<reference evidence="2" key="1">
    <citation type="submission" date="2021-01" db="EMBL/GenBank/DDBJ databases">
        <title>Whole genome shotgun sequence of Virgisporangium aliadipatigenens NBRC 105644.</title>
        <authorList>
            <person name="Komaki H."/>
            <person name="Tamura T."/>
        </authorList>
    </citation>
    <scope>NUCLEOTIDE SEQUENCE</scope>
    <source>
        <strain evidence="2">NBRC 105644</strain>
    </source>
</reference>
<evidence type="ECO:0008006" key="4">
    <source>
        <dbReference type="Google" id="ProtNLM"/>
    </source>
</evidence>
<dbReference type="AlphaFoldDB" id="A0A8J4DX34"/>
<dbReference type="Pfam" id="PF05893">
    <property type="entry name" value="LuxC"/>
    <property type="match status" value="1"/>
</dbReference>
<evidence type="ECO:0000313" key="3">
    <source>
        <dbReference type="Proteomes" id="UP000619260"/>
    </source>
</evidence>
<proteinExistence type="predicted"/>
<dbReference type="Proteomes" id="UP000619260">
    <property type="component" value="Unassembled WGS sequence"/>
</dbReference>
<keyword evidence="3" id="KW-1185">Reference proteome</keyword>